<proteinExistence type="predicted"/>
<evidence type="ECO:0000256" key="4">
    <source>
        <dbReference type="ARBA" id="ARBA00054927"/>
    </source>
</evidence>
<dbReference type="GO" id="GO:0007034">
    <property type="term" value="P:vacuolar transport"/>
    <property type="evidence" value="ECO:0007669"/>
    <property type="project" value="UniProtKB-ARBA"/>
</dbReference>
<dbReference type="AlphaFoldDB" id="A0AAD5SHX6"/>
<dbReference type="Gene3D" id="3.30.1520.10">
    <property type="entry name" value="Phox-like domain"/>
    <property type="match status" value="1"/>
</dbReference>
<feature type="compositionally biased region" description="Low complexity" evidence="5">
    <location>
        <begin position="228"/>
        <end position="244"/>
    </location>
</feature>
<evidence type="ECO:0008006" key="10">
    <source>
        <dbReference type="Google" id="ProtNLM"/>
    </source>
</evidence>
<evidence type="ECO:0000256" key="5">
    <source>
        <dbReference type="SAM" id="MobiDB-lite"/>
    </source>
</evidence>
<dbReference type="GO" id="GO:0097576">
    <property type="term" value="P:vacuole fusion"/>
    <property type="evidence" value="ECO:0007669"/>
    <property type="project" value="UniProtKB-ARBA"/>
</dbReference>
<dbReference type="CDD" id="cd15858">
    <property type="entry name" value="SNARE_VAM7"/>
    <property type="match status" value="1"/>
</dbReference>
<evidence type="ECO:0000256" key="3">
    <source>
        <dbReference type="ARBA" id="ARBA00023054"/>
    </source>
</evidence>
<evidence type="ECO:0000313" key="8">
    <source>
        <dbReference type="EMBL" id="KAJ3055834.1"/>
    </source>
</evidence>
<evidence type="ECO:0000259" key="7">
    <source>
        <dbReference type="PROSITE" id="PS50195"/>
    </source>
</evidence>
<dbReference type="PROSITE" id="PS50192">
    <property type="entry name" value="T_SNARE"/>
    <property type="match status" value="1"/>
</dbReference>
<dbReference type="Pfam" id="PF00787">
    <property type="entry name" value="PX"/>
    <property type="match status" value="1"/>
</dbReference>
<dbReference type="SMART" id="SM00312">
    <property type="entry name" value="PX"/>
    <property type="match status" value="1"/>
</dbReference>
<comment type="subcellular location">
    <subcellularLocation>
        <location evidence="1">Vacuole</location>
    </subcellularLocation>
</comment>
<keyword evidence="9" id="KW-1185">Reference proteome</keyword>
<dbReference type="GO" id="GO:0000329">
    <property type="term" value="C:fungal-type vacuole membrane"/>
    <property type="evidence" value="ECO:0007669"/>
    <property type="project" value="UniProtKB-ARBA"/>
</dbReference>
<dbReference type="SUPFAM" id="SSF58038">
    <property type="entry name" value="SNARE fusion complex"/>
    <property type="match status" value="1"/>
</dbReference>
<comment type="function">
    <text evidence="4">Essential for proper morphogenesis of the vacuole. May exist as structural reinforcement on the surface of the vacuolar membrane and be required for maintenance against rupture by osmotic pressure.</text>
</comment>
<dbReference type="PROSITE" id="PS50195">
    <property type="entry name" value="PX"/>
    <property type="match status" value="1"/>
</dbReference>
<organism evidence="8 9">
    <name type="scientific">Rhizophlyctis rosea</name>
    <dbReference type="NCBI Taxonomy" id="64517"/>
    <lineage>
        <taxon>Eukaryota</taxon>
        <taxon>Fungi</taxon>
        <taxon>Fungi incertae sedis</taxon>
        <taxon>Chytridiomycota</taxon>
        <taxon>Chytridiomycota incertae sedis</taxon>
        <taxon>Chytridiomycetes</taxon>
        <taxon>Rhizophlyctidales</taxon>
        <taxon>Rhizophlyctidaceae</taxon>
        <taxon>Rhizophlyctis</taxon>
    </lineage>
</organism>
<name>A0AAD5SHX6_9FUNG</name>
<keyword evidence="3" id="KW-0175">Coiled coil</keyword>
<comment type="caution">
    <text evidence="8">The sequence shown here is derived from an EMBL/GenBank/DDBJ whole genome shotgun (WGS) entry which is preliminary data.</text>
</comment>
<feature type="region of interest" description="Disordered" evidence="5">
    <location>
        <begin position="165"/>
        <end position="184"/>
    </location>
</feature>
<sequence length="402" mass="44837">MEPVSKIRITQTEQRTHPSTHVAYQLSLQGPVRSWTVWRRYSDFDTLHKSFLSLFHPLPPPAHLPPKSTFPFLSATGNDPVKIEERRRGLESYAQSILYDKDPRWRRSKEWMDFIGLPESDRRNIGLGTDNPIIGGLAAPAFTPESWMEEYRALQSLSQQIRSYANTRDRQASSGDISGAQSSTVQARKALTSLESRLSTLEDFLKHEESKSHTISHAIGSITHALHLSSDSPSSTTTDPTLSTGEIRRRHDLVTNLHENIKALHHIFSSSASTTPSSSNTNLSPHSNSYTTSSTSDRTALLGGPSPRTTRRFGTSHSLETDQTRPLDNSGLVQLQRQQMEDQDSSLDALSSIIRRQKQIGMAIGNELDVQNHLLGELDEGVDRTKRNLANVGKKLDRVSKG</sequence>
<feature type="domain" description="T-SNARE coiled-coil homology" evidence="6">
    <location>
        <begin position="337"/>
        <end position="399"/>
    </location>
</feature>
<dbReference type="SUPFAM" id="SSF64268">
    <property type="entry name" value="PX domain"/>
    <property type="match status" value="1"/>
</dbReference>
<dbReference type="EMBL" id="JADGJD010000057">
    <property type="protein sequence ID" value="KAJ3055834.1"/>
    <property type="molecule type" value="Genomic_DNA"/>
</dbReference>
<dbReference type="Proteomes" id="UP001212841">
    <property type="component" value="Unassembled WGS sequence"/>
</dbReference>
<dbReference type="FunFam" id="1.20.5.110:FF:000058">
    <property type="entry name" value="VAM7p Vacuolar SNARE protein"/>
    <property type="match status" value="1"/>
</dbReference>
<dbReference type="InterPro" id="IPR036871">
    <property type="entry name" value="PX_dom_sf"/>
</dbReference>
<evidence type="ECO:0000256" key="1">
    <source>
        <dbReference type="ARBA" id="ARBA00004116"/>
    </source>
</evidence>
<evidence type="ECO:0000259" key="6">
    <source>
        <dbReference type="PROSITE" id="PS50192"/>
    </source>
</evidence>
<dbReference type="SMART" id="SM00397">
    <property type="entry name" value="t_SNARE"/>
    <property type="match status" value="1"/>
</dbReference>
<gene>
    <name evidence="8" type="ORF">HK097_009037</name>
</gene>
<protein>
    <recommendedName>
        <fullName evidence="10">Syntaxin</fullName>
    </recommendedName>
</protein>
<dbReference type="InterPro" id="IPR001683">
    <property type="entry name" value="PX_dom"/>
</dbReference>
<dbReference type="GO" id="GO:0035091">
    <property type="term" value="F:phosphatidylinositol binding"/>
    <property type="evidence" value="ECO:0007669"/>
    <property type="project" value="InterPro"/>
</dbReference>
<feature type="region of interest" description="Disordered" evidence="5">
    <location>
        <begin position="270"/>
        <end position="327"/>
    </location>
</feature>
<feature type="compositionally biased region" description="Low complexity" evidence="5">
    <location>
        <begin position="270"/>
        <end position="289"/>
    </location>
</feature>
<dbReference type="InterPro" id="IPR000727">
    <property type="entry name" value="T_SNARE_dom"/>
</dbReference>
<dbReference type="PANTHER" id="PTHR22775:SF3">
    <property type="entry name" value="SORTING NEXIN-13"/>
    <property type="match status" value="1"/>
</dbReference>
<evidence type="ECO:0000256" key="2">
    <source>
        <dbReference type="ARBA" id="ARBA00022554"/>
    </source>
</evidence>
<dbReference type="PANTHER" id="PTHR22775">
    <property type="entry name" value="SORTING NEXIN"/>
    <property type="match status" value="1"/>
</dbReference>
<feature type="region of interest" description="Disordered" evidence="5">
    <location>
        <begin position="226"/>
        <end position="247"/>
    </location>
</feature>
<accession>A0AAD5SHX6</accession>
<feature type="domain" description="PX" evidence="7">
    <location>
        <begin position="2"/>
        <end position="122"/>
    </location>
</feature>
<evidence type="ECO:0000313" key="9">
    <source>
        <dbReference type="Proteomes" id="UP001212841"/>
    </source>
</evidence>
<reference evidence="8" key="1">
    <citation type="submission" date="2020-05" db="EMBL/GenBank/DDBJ databases">
        <title>Phylogenomic resolution of chytrid fungi.</title>
        <authorList>
            <person name="Stajich J.E."/>
            <person name="Amses K."/>
            <person name="Simmons R."/>
            <person name="Seto K."/>
            <person name="Myers J."/>
            <person name="Bonds A."/>
            <person name="Quandt C.A."/>
            <person name="Barry K."/>
            <person name="Liu P."/>
            <person name="Grigoriev I."/>
            <person name="Longcore J.E."/>
            <person name="James T.Y."/>
        </authorList>
    </citation>
    <scope>NUCLEOTIDE SEQUENCE</scope>
    <source>
        <strain evidence="8">JEL0318</strain>
    </source>
</reference>
<dbReference type="GO" id="GO:0016192">
    <property type="term" value="P:vesicle-mediated transport"/>
    <property type="evidence" value="ECO:0007669"/>
    <property type="project" value="UniProtKB-ARBA"/>
</dbReference>
<keyword evidence="2" id="KW-0926">Vacuole</keyword>
<dbReference type="Gene3D" id="1.20.5.110">
    <property type="match status" value="1"/>
</dbReference>